<organism evidence="2 3">
    <name type="scientific">Floridaenema flaviceps BLCC-F50</name>
    <dbReference type="NCBI Taxonomy" id="3153642"/>
    <lineage>
        <taxon>Bacteria</taxon>
        <taxon>Bacillati</taxon>
        <taxon>Cyanobacteriota</taxon>
        <taxon>Cyanophyceae</taxon>
        <taxon>Oscillatoriophycideae</taxon>
        <taxon>Aerosakkonematales</taxon>
        <taxon>Aerosakkonemataceae</taxon>
        <taxon>Floridanema</taxon>
        <taxon>Floridanema flaviceps</taxon>
    </lineage>
</organism>
<comment type="caution">
    <text evidence="2">The sequence shown here is derived from an EMBL/GenBank/DDBJ whole genome shotgun (WGS) entry which is preliminary data.</text>
</comment>
<dbReference type="Proteomes" id="UP001576784">
    <property type="component" value="Unassembled WGS sequence"/>
</dbReference>
<feature type="transmembrane region" description="Helical" evidence="1">
    <location>
        <begin position="195"/>
        <end position="218"/>
    </location>
</feature>
<name>A0ABV4Y2J8_9CYAN</name>
<sequence length="230" mass="26110">MKSEALFHSAQQLDNLSPNIISSGKHKLDPVEKKAERQHLVLQMDDVTSTGKKISISPNVIVYYKQADFVIKTIPDERDSYNRLAPILSYGEFPNGELNSDTENGWIQSIKDQIIEFVNSIGRNLSSDTKAEITQVLKELLQKKRREQLINMLAGNLLVYGTVVVVPLTLGWLIQNQIPTEEIWTAAQQTLLKNLVWFLATLVAISNTVMLFIIRLLIDSLMNGHKRKKR</sequence>
<evidence type="ECO:0000313" key="3">
    <source>
        <dbReference type="Proteomes" id="UP001576784"/>
    </source>
</evidence>
<protein>
    <submittedName>
        <fullName evidence="2">Uncharacterized protein</fullName>
    </submittedName>
</protein>
<keyword evidence="1" id="KW-1133">Transmembrane helix</keyword>
<feature type="transmembrane region" description="Helical" evidence="1">
    <location>
        <begin position="153"/>
        <end position="175"/>
    </location>
</feature>
<gene>
    <name evidence="2" type="ORF">ACE1CI_35375</name>
</gene>
<dbReference type="RefSeq" id="WP_413267830.1">
    <property type="nucleotide sequence ID" value="NZ_JBHFNR010000281.1"/>
</dbReference>
<accession>A0ABV4Y2J8</accession>
<evidence type="ECO:0000256" key="1">
    <source>
        <dbReference type="SAM" id="Phobius"/>
    </source>
</evidence>
<keyword evidence="1" id="KW-0812">Transmembrane</keyword>
<proteinExistence type="predicted"/>
<keyword evidence="3" id="KW-1185">Reference proteome</keyword>
<evidence type="ECO:0000313" key="2">
    <source>
        <dbReference type="EMBL" id="MFB2898229.1"/>
    </source>
</evidence>
<reference evidence="2 3" key="1">
    <citation type="submission" date="2024-09" db="EMBL/GenBank/DDBJ databases">
        <title>Floridaenema gen nov. (Aerosakkonemataceae, Aerosakkonematales ord. nov., Cyanobacteria) from benthic tropical and subtropical fresh waters, with the description of four new species.</title>
        <authorList>
            <person name="Moretto J.A."/>
            <person name="Berthold D.E."/>
            <person name="Lefler F.W."/>
            <person name="Huang I.-S."/>
            <person name="Laughinghouse H. IV."/>
        </authorList>
    </citation>
    <scope>NUCLEOTIDE SEQUENCE [LARGE SCALE GENOMIC DNA]</scope>
    <source>
        <strain evidence="2 3">BLCC-F50</strain>
    </source>
</reference>
<dbReference type="EMBL" id="JBHFNR010000281">
    <property type="protein sequence ID" value="MFB2898229.1"/>
    <property type="molecule type" value="Genomic_DNA"/>
</dbReference>
<keyword evidence="1" id="KW-0472">Membrane</keyword>